<dbReference type="OrthoDB" id="4261061at2759"/>
<feature type="transmembrane region" description="Helical" evidence="1">
    <location>
        <begin position="63"/>
        <end position="82"/>
    </location>
</feature>
<feature type="transmembrane region" description="Helical" evidence="1">
    <location>
        <begin position="187"/>
        <end position="212"/>
    </location>
</feature>
<feature type="transmembrane region" description="Helical" evidence="1">
    <location>
        <begin position="94"/>
        <end position="115"/>
    </location>
</feature>
<dbReference type="Proteomes" id="UP000800039">
    <property type="component" value="Unassembled WGS sequence"/>
</dbReference>
<dbReference type="RefSeq" id="XP_040790203.1">
    <property type="nucleotide sequence ID" value="XM_040928486.1"/>
</dbReference>
<sequence>MAAIQAVQGFSQLNRALMYISAILAPAQAVSGIGHTGLSNLGFLAYNYYTQVVWFRAASNQQLSAFALVAVHANTTLAFAYLGGIFSGNRVMAALLSLGAMGVLWLNNATAWISWKTGQQQGYGDWQFFFFGWRTLSPGWHKFIMVWQISNSLETFGLSVGCIMLAIRAGARSREANKRMFKWWHRFPAIPIGGAIMTFVLCPYIVWIELIVRRNHVESETDWVAVYVFIGQVALMFLPDFGKLIKLVKNNGGGEAEDEGRYYSLSDAFGFSSR</sequence>
<keyword evidence="1" id="KW-0812">Transmembrane</keyword>
<dbReference type="EMBL" id="ML976615">
    <property type="protein sequence ID" value="KAF1847640.1"/>
    <property type="molecule type" value="Genomic_DNA"/>
</dbReference>
<gene>
    <name evidence="2" type="ORF">K460DRAFT_281375</name>
</gene>
<evidence type="ECO:0000256" key="1">
    <source>
        <dbReference type="SAM" id="Phobius"/>
    </source>
</evidence>
<feature type="transmembrane region" description="Helical" evidence="1">
    <location>
        <begin position="224"/>
        <end position="241"/>
    </location>
</feature>
<organism evidence="2 3">
    <name type="scientific">Cucurbitaria berberidis CBS 394.84</name>
    <dbReference type="NCBI Taxonomy" id="1168544"/>
    <lineage>
        <taxon>Eukaryota</taxon>
        <taxon>Fungi</taxon>
        <taxon>Dikarya</taxon>
        <taxon>Ascomycota</taxon>
        <taxon>Pezizomycotina</taxon>
        <taxon>Dothideomycetes</taxon>
        <taxon>Pleosporomycetidae</taxon>
        <taxon>Pleosporales</taxon>
        <taxon>Pleosporineae</taxon>
        <taxon>Cucurbitariaceae</taxon>
        <taxon>Cucurbitaria</taxon>
    </lineage>
</organism>
<protein>
    <submittedName>
        <fullName evidence="2">Uncharacterized protein</fullName>
    </submittedName>
</protein>
<reference evidence="2" key="1">
    <citation type="submission" date="2020-01" db="EMBL/GenBank/DDBJ databases">
        <authorList>
            <consortium name="DOE Joint Genome Institute"/>
            <person name="Haridas S."/>
            <person name="Albert R."/>
            <person name="Binder M."/>
            <person name="Bloem J."/>
            <person name="Labutti K."/>
            <person name="Salamov A."/>
            <person name="Andreopoulos B."/>
            <person name="Baker S.E."/>
            <person name="Barry K."/>
            <person name="Bills G."/>
            <person name="Bluhm B.H."/>
            <person name="Cannon C."/>
            <person name="Castanera R."/>
            <person name="Culley D.E."/>
            <person name="Daum C."/>
            <person name="Ezra D."/>
            <person name="Gonzalez J.B."/>
            <person name="Henrissat B."/>
            <person name="Kuo A."/>
            <person name="Liang C."/>
            <person name="Lipzen A."/>
            <person name="Lutzoni F."/>
            <person name="Magnuson J."/>
            <person name="Mondo S."/>
            <person name="Nolan M."/>
            <person name="Ohm R."/>
            <person name="Pangilinan J."/>
            <person name="Park H.-J."/>
            <person name="Ramirez L."/>
            <person name="Alfaro M."/>
            <person name="Sun H."/>
            <person name="Tritt A."/>
            <person name="Yoshinaga Y."/>
            <person name="Zwiers L.-H."/>
            <person name="Turgeon B.G."/>
            <person name="Goodwin S.B."/>
            <person name="Spatafora J.W."/>
            <person name="Crous P.W."/>
            <person name="Grigoriev I.V."/>
        </authorList>
    </citation>
    <scope>NUCLEOTIDE SEQUENCE</scope>
    <source>
        <strain evidence="2">CBS 394.84</strain>
    </source>
</reference>
<evidence type="ECO:0000313" key="2">
    <source>
        <dbReference type="EMBL" id="KAF1847640.1"/>
    </source>
</evidence>
<keyword evidence="1" id="KW-0472">Membrane</keyword>
<proteinExistence type="predicted"/>
<comment type="caution">
    <text evidence="2">The sequence shown here is derived from an EMBL/GenBank/DDBJ whole genome shotgun (WGS) entry which is preliminary data.</text>
</comment>
<accession>A0A9P4LA24</accession>
<dbReference type="AlphaFoldDB" id="A0A9P4LA24"/>
<dbReference type="GeneID" id="63845739"/>
<name>A0A9P4LA24_9PLEO</name>
<evidence type="ECO:0000313" key="3">
    <source>
        <dbReference type="Proteomes" id="UP000800039"/>
    </source>
</evidence>
<keyword evidence="1" id="KW-1133">Transmembrane helix</keyword>
<feature type="transmembrane region" description="Helical" evidence="1">
    <location>
        <begin position="144"/>
        <end position="167"/>
    </location>
</feature>
<keyword evidence="3" id="KW-1185">Reference proteome</keyword>